<feature type="region of interest" description="Disordered" evidence="2">
    <location>
        <begin position="248"/>
        <end position="314"/>
    </location>
</feature>
<accession>A0A163JQZ6</accession>
<protein>
    <submittedName>
        <fullName evidence="3">Uncharacterized protein</fullName>
    </submittedName>
</protein>
<evidence type="ECO:0000313" key="3">
    <source>
        <dbReference type="EMBL" id="SAM01243.1"/>
    </source>
</evidence>
<keyword evidence="4" id="KW-1185">Reference proteome</keyword>
<evidence type="ECO:0000256" key="2">
    <source>
        <dbReference type="SAM" id="MobiDB-lite"/>
    </source>
</evidence>
<keyword evidence="1" id="KW-0175">Coiled coil</keyword>
<reference evidence="3" key="1">
    <citation type="submission" date="2016-04" db="EMBL/GenBank/DDBJ databases">
        <authorList>
            <person name="Evans L.H."/>
            <person name="Alamgir A."/>
            <person name="Owens N."/>
            <person name="Weber N.D."/>
            <person name="Virtaneva K."/>
            <person name="Barbian K."/>
            <person name="Babar A."/>
            <person name="Rosenke K."/>
        </authorList>
    </citation>
    <scope>NUCLEOTIDE SEQUENCE [LARGE SCALE GENOMIC DNA]</scope>
    <source>
        <strain evidence="3">CBS 101.48</strain>
    </source>
</reference>
<feature type="region of interest" description="Disordered" evidence="2">
    <location>
        <begin position="164"/>
        <end position="236"/>
    </location>
</feature>
<organism evidence="3">
    <name type="scientific">Absidia glauca</name>
    <name type="common">Pin mould</name>
    <dbReference type="NCBI Taxonomy" id="4829"/>
    <lineage>
        <taxon>Eukaryota</taxon>
        <taxon>Fungi</taxon>
        <taxon>Fungi incertae sedis</taxon>
        <taxon>Mucoromycota</taxon>
        <taxon>Mucoromycotina</taxon>
        <taxon>Mucoromycetes</taxon>
        <taxon>Mucorales</taxon>
        <taxon>Cunninghamellaceae</taxon>
        <taxon>Absidia</taxon>
    </lineage>
</organism>
<feature type="compositionally biased region" description="Low complexity" evidence="2">
    <location>
        <begin position="273"/>
        <end position="314"/>
    </location>
</feature>
<dbReference type="OrthoDB" id="96345at2759"/>
<feature type="compositionally biased region" description="Pro residues" evidence="2">
    <location>
        <begin position="361"/>
        <end position="370"/>
    </location>
</feature>
<feature type="compositionally biased region" description="Low complexity" evidence="2">
    <location>
        <begin position="248"/>
        <end position="264"/>
    </location>
</feature>
<dbReference type="OMA" id="KANYAKW"/>
<evidence type="ECO:0000256" key="1">
    <source>
        <dbReference type="SAM" id="Coils"/>
    </source>
</evidence>
<feature type="coiled-coil region" evidence="1">
    <location>
        <begin position="403"/>
        <end position="447"/>
    </location>
</feature>
<evidence type="ECO:0000313" key="4">
    <source>
        <dbReference type="Proteomes" id="UP000078561"/>
    </source>
</evidence>
<gene>
    <name evidence="3" type="primary">ABSGL_06984.1 scaffold 8715</name>
</gene>
<dbReference type="PANTHER" id="PTHR33324">
    <property type="entry name" value="EXPRESSED PROTEIN"/>
    <property type="match status" value="1"/>
</dbReference>
<dbReference type="Proteomes" id="UP000078561">
    <property type="component" value="Unassembled WGS sequence"/>
</dbReference>
<dbReference type="InParanoid" id="A0A163JQZ6"/>
<proteinExistence type="predicted"/>
<feature type="compositionally biased region" description="Low complexity" evidence="2">
    <location>
        <begin position="176"/>
        <end position="186"/>
    </location>
</feature>
<dbReference type="STRING" id="4829.A0A163JQZ6"/>
<name>A0A163JQZ6_ABSGL</name>
<dbReference type="AlphaFoldDB" id="A0A163JQZ6"/>
<dbReference type="PANTHER" id="PTHR33324:SF2">
    <property type="entry name" value="MYB_SANT-LIKE DNA-BINDING DOMAIN-CONTAINING PROTEIN"/>
    <property type="match status" value="1"/>
</dbReference>
<feature type="compositionally biased region" description="Acidic residues" evidence="2">
    <location>
        <begin position="190"/>
        <end position="201"/>
    </location>
</feature>
<feature type="region of interest" description="Disordered" evidence="2">
    <location>
        <begin position="353"/>
        <end position="395"/>
    </location>
</feature>
<dbReference type="EMBL" id="LT553525">
    <property type="protein sequence ID" value="SAM01243.1"/>
    <property type="molecule type" value="Genomic_DNA"/>
</dbReference>
<sequence>MTTTYSAPVAHKGKKPYKSWLKDGVSGGPCSMDILVRWLSLKANFARWRGDESERTPKKLLLESILDTMRDHGIHHRLAKDIASKISTLQSNYRTAREWNDTEGKRLRDAGTEEDTVHEELLKRFPYWDALHETFGTRTSSWPMSISSIMHRVEEEQLEQHLLRQERRRQQRSHQAESSQRSSSTRQPDDEVDELVDDEETSQTSPHFVRNKLYTMNSDNHQQRPRRRRRLSDSSLHTATNSVTLLQQQQNDHTQQQQQPTTNYQHHHPNHDSSSSYFSQQPSQHHHQQQQQPLSSPTTSTSSASSASSSSSSSSAASLSLTLSVSSPSTLLQPMVIRPMPRSFQHPRYVGDSIKQETPSLPTPSSPPPALLQQQEPHRHHHHHHQQPTNHQSLADSLVLVTREKEAGRMKRSQEMLEFLREKRQDNEQLQMEKEKTRRIKAKAELVKNMLDAGFTKDEISEQLQRL</sequence>